<feature type="compositionally biased region" description="Polar residues" evidence="1">
    <location>
        <begin position="71"/>
        <end position="82"/>
    </location>
</feature>
<dbReference type="EMBL" id="KN837262">
    <property type="protein sequence ID" value="KIJ30423.1"/>
    <property type="molecule type" value="Genomic_DNA"/>
</dbReference>
<accession>A0A0C9TKX5</accession>
<evidence type="ECO:0000256" key="1">
    <source>
        <dbReference type="SAM" id="MobiDB-lite"/>
    </source>
</evidence>
<sequence length="153" mass="17280">MLFRAHRAVSNRLGEVLRNVEDIVFGLPTDHFCHFVSSSPLERVHATHLVTGPRGVGSVNPVTLVQTNGESEQKIHNNASTQPPTPRPCTKGRREREERSWEDDDERVRHVMLAAENPFPIGSIGAHALGERRQIRPSPRLVRWTTRKSIDGR</sequence>
<name>A0A0C9TKX5_SPHS4</name>
<dbReference type="Proteomes" id="UP000054279">
    <property type="component" value="Unassembled WGS sequence"/>
</dbReference>
<gene>
    <name evidence="2" type="ORF">M422DRAFT_783991</name>
</gene>
<dbReference type="AlphaFoldDB" id="A0A0C9TKX5"/>
<protein>
    <submittedName>
        <fullName evidence="2">Uncharacterized protein</fullName>
    </submittedName>
</protein>
<evidence type="ECO:0000313" key="2">
    <source>
        <dbReference type="EMBL" id="KIJ30423.1"/>
    </source>
</evidence>
<evidence type="ECO:0000313" key="3">
    <source>
        <dbReference type="Proteomes" id="UP000054279"/>
    </source>
</evidence>
<keyword evidence="3" id="KW-1185">Reference proteome</keyword>
<organism evidence="2 3">
    <name type="scientific">Sphaerobolus stellatus (strain SS14)</name>
    <dbReference type="NCBI Taxonomy" id="990650"/>
    <lineage>
        <taxon>Eukaryota</taxon>
        <taxon>Fungi</taxon>
        <taxon>Dikarya</taxon>
        <taxon>Basidiomycota</taxon>
        <taxon>Agaricomycotina</taxon>
        <taxon>Agaricomycetes</taxon>
        <taxon>Phallomycetidae</taxon>
        <taxon>Geastrales</taxon>
        <taxon>Sphaerobolaceae</taxon>
        <taxon>Sphaerobolus</taxon>
    </lineage>
</organism>
<proteinExistence type="predicted"/>
<dbReference type="HOGENOM" id="CLU_1714453_0_0_1"/>
<reference evidence="2 3" key="1">
    <citation type="submission" date="2014-06" db="EMBL/GenBank/DDBJ databases">
        <title>Evolutionary Origins and Diversification of the Mycorrhizal Mutualists.</title>
        <authorList>
            <consortium name="DOE Joint Genome Institute"/>
            <consortium name="Mycorrhizal Genomics Consortium"/>
            <person name="Kohler A."/>
            <person name="Kuo A."/>
            <person name="Nagy L.G."/>
            <person name="Floudas D."/>
            <person name="Copeland A."/>
            <person name="Barry K.W."/>
            <person name="Cichocki N."/>
            <person name="Veneault-Fourrey C."/>
            <person name="LaButti K."/>
            <person name="Lindquist E.A."/>
            <person name="Lipzen A."/>
            <person name="Lundell T."/>
            <person name="Morin E."/>
            <person name="Murat C."/>
            <person name="Riley R."/>
            <person name="Ohm R."/>
            <person name="Sun H."/>
            <person name="Tunlid A."/>
            <person name="Henrissat B."/>
            <person name="Grigoriev I.V."/>
            <person name="Hibbett D.S."/>
            <person name="Martin F."/>
        </authorList>
    </citation>
    <scope>NUCLEOTIDE SEQUENCE [LARGE SCALE GENOMIC DNA]</scope>
    <source>
        <strain evidence="2 3">SS14</strain>
    </source>
</reference>
<feature type="region of interest" description="Disordered" evidence="1">
    <location>
        <begin position="71"/>
        <end position="105"/>
    </location>
</feature>